<keyword evidence="2" id="KW-1185">Reference proteome</keyword>
<dbReference type="InterPro" id="IPR007396">
    <property type="entry name" value="TR_PAI2-type"/>
</dbReference>
<name>A0ABR2V6S7_9PEZI</name>
<dbReference type="Proteomes" id="UP001408356">
    <property type="component" value="Unassembled WGS sequence"/>
</dbReference>
<dbReference type="SUPFAM" id="SSF50475">
    <property type="entry name" value="FMN-binding split barrel"/>
    <property type="match status" value="1"/>
</dbReference>
<evidence type="ECO:0000313" key="2">
    <source>
        <dbReference type="Proteomes" id="UP001408356"/>
    </source>
</evidence>
<dbReference type="EMBL" id="JARVKF010000112">
    <property type="protein sequence ID" value="KAK9422612.1"/>
    <property type="molecule type" value="Genomic_DNA"/>
</dbReference>
<dbReference type="Gene3D" id="2.30.110.10">
    <property type="entry name" value="Electron Transport, Fmn-binding Protein, Chain A"/>
    <property type="match status" value="1"/>
</dbReference>
<dbReference type="InterPro" id="IPR012349">
    <property type="entry name" value="Split_barrel_FMN-bd"/>
</dbReference>
<dbReference type="PANTHER" id="PTHR35802">
    <property type="entry name" value="PROTEASE SYNTHASE AND SPORULATION PROTEIN PAI 2"/>
    <property type="match status" value="1"/>
</dbReference>
<dbReference type="PIRSF" id="PIRSF010372">
    <property type="entry name" value="PaiB"/>
    <property type="match status" value="1"/>
</dbReference>
<proteinExistence type="predicted"/>
<reference evidence="1 2" key="1">
    <citation type="journal article" date="2024" name="J. Plant Pathol.">
        <title>Sequence and assembly of the genome of Seiridium unicorne, isolate CBS 538.82, causal agent of cypress canker disease.</title>
        <authorList>
            <person name="Scali E."/>
            <person name="Rocca G.D."/>
            <person name="Danti R."/>
            <person name="Garbelotto M."/>
            <person name="Barberini S."/>
            <person name="Baroncelli R."/>
            <person name="Emiliani G."/>
        </authorList>
    </citation>
    <scope>NUCLEOTIDE SEQUENCE [LARGE SCALE GENOMIC DNA]</scope>
    <source>
        <strain evidence="1 2">BM-138-508</strain>
    </source>
</reference>
<evidence type="ECO:0000313" key="1">
    <source>
        <dbReference type="EMBL" id="KAK9422612.1"/>
    </source>
</evidence>
<comment type="caution">
    <text evidence="1">The sequence shown here is derived from an EMBL/GenBank/DDBJ whole genome shotgun (WGS) entry which is preliminary data.</text>
</comment>
<organism evidence="1 2">
    <name type="scientific">Seiridium unicorne</name>
    <dbReference type="NCBI Taxonomy" id="138068"/>
    <lineage>
        <taxon>Eukaryota</taxon>
        <taxon>Fungi</taxon>
        <taxon>Dikarya</taxon>
        <taxon>Ascomycota</taxon>
        <taxon>Pezizomycotina</taxon>
        <taxon>Sordariomycetes</taxon>
        <taxon>Xylariomycetidae</taxon>
        <taxon>Amphisphaeriales</taxon>
        <taxon>Sporocadaceae</taxon>
        <taxon>Seiridium</taxon>
    </lineage>
</organism>
<accession>A0ABR2V6S7</accession>
<protein>
    <recommendedName>
        <fullName evidence="3">Transcriptional regulator</fullName>
    </recommendedName>
</protein>
<sequence length="257" mass="28718">MQIRAVHAETRLPALCKLIRDYPLGILTTAIPSTTYPLIQSSHIPWILDVQNESSDSELGILRGHVARGNPQSKAMIESLAAPGRKESRSNVLEQEVLVLFTSPVHSYVTPKFYTETKPATGKVVPTWDYAAVQAYGRATIFHESKSEASSNFLSRQIDNLSLHMEKHMSGHTGEGDRPKPWFVSDAPEKYVELLKKNIIGIEIKIDRLEGVTKMSQEKPEGDRLGVIQGFENLDSDLGRGMAEMVTQRHELKKAEK</sequence>
<dbReference type="PANTHER" id="PTHR35802:SF1">
    <property type="entry name" value="PROTEASE SYNTHASE AND SPORULATION PROTEIN PAI 2"/>
    <property type="match status" value="1"/>
</dbReference>
<dbReference type="Pfam" id="PF04299">
    <property type="entry name" value="FMN_bind_2"/>
    <property type="match status" value="1"/>
</dbReference>
<evidence type="ECO:0008006" key="3">
    <source>
        <dbReference type="Google" id="ProtNLM"/>
    </source>
</evidence>
<gene>
    <name evidence="1" type="ORF">SUNI508_00475</name>
</gene>